<dbReference type="Proteomes" id="UP000317369">
    <property type="component" value="Chromosome"/>
</dbReference>
<reference evidence="2 3" key="1">
    <citation type="submission" date="2019-02" db="EMBL/GenBank/DDBJ databases">
        <title>Deep-cultivation of Planctomycetes and their phenomic and genomic characterization uncovers novel biology.</title>
        <authorList>
            <person name="Wiegand S."/>
            <person name="Jogler M."/>
            <person name="Boedeker C."/>
            <person name="Pinto D."/>
            <person name="Vollmers J."/>
            <person name="Rivas-Marin E."/>
            <person name="Kohn T."/>
            <person name="Peeters S.H."/>
            <person name="Heuer A."/>
            <person name="Rast P."/>
            <person name="Oberbeckmann S."/>
            <person name="Bunk B."/>
            <person name="Jeske O."/>
            <person name="Meyerdierks A."/>
            <person name="Storesund J.E."/>
            <person name="Kallscheuer N."/>
            <person name="Luecker S."/>
            <person name="Lage O.M."/>
            <person name="Pohl T."/>
            <person name="Merkel B.J."/>
            <person name="Hornburger P."/>
            <person name="Mueller R.-W."/>
            <person name="Bruemmer F."/>
            <person name="Labrenz M."/>
            <person name="Spormann A.M."/>
            <person name="Op den Camp H."/>
            <person name="Overmann J."/>
            <person name="Amann R."/>
            <person name="Jetten M.S.M."/>
            <person name="Mascher T."/>
            <person name="Medema M.H."/>
            <person name="Devos D.P."/>
            <person name="Kaster A.-K."/>
            <person name="Ovreas L."/>
            <person name="Rohde M."/>
            <person name="Galperin M.Y."/>
            <person name="Jogler C."/>
        </authorList>
    </citation>
    <scope>NUCLEOTIDE SEQUENCE [LARGE SCALE GENOMIC DNA]</scope>
    <source>
        <strain evidence="2 3">KS4</strain>
    </source>
</reference>
<gene>
    <name evidence="2" type="ORF">KS4_32410</name>
</gene>
<protein>
    <submittedName>
        <fullName evidence="2">Uncharacterized protein</fullName>
    </submittedName>
</protein>
<evidence type="ECO:0000256" key="1">
    <source>
        <dbReference type="SAM" id="Phobius"/>
    </source>
</evidence>
<accession>A0A517YY54</accession>
<keyword evidence="1" id="KW-0472">Membrane</keyword>
<dbReference type="KEGG" id="pcor:KS4_32410"/>
<dbReference type="EMBL" id="CP036425">
    <property type="protein sequence ID" value="QDU35161.1"/>
    <property type="molecule type" value="Genomic_DNA"/>
</dbReference>
<dbReference type="AlphaFoldDB" id="A0A517YY54"/>
<feature type="transmembrane region" description="Helical" evidence="1">
    <location>
        <begin position="53"/>
        <end position="71"/>
    </location>
</feature>
<organism evidence="2 3">
    <name type="scientific">Poriferisphaera corsica</name>
    <dbReference type="NCBI Taxonomy" id="2528020"/>
    <lineage>
        <taxon>Bacteria</taxon>
        <taxon>Pseudomonadati</taxon>
        <taxon>Planctomycetota</taxon>
        <taxon>Phycisphaerae</taxon>
        <taxon>Phycisphaerales</taxon>
        <taxon>Phycisphaeraceae</taxon>
        <taxon>Poriferisphaera</taxon>
    </lineage>
</organism>
<evidence type="ECO:0000313" key="2">
    <source>
        <dbReference type="EMBL" id="QDU35161.1"/>
    </source>
</evidence>
<keyword evidence="1" id="KW-1133">Transmembrane helix</keyword>
<proteinExistence type="predicted"/>
<evidence type="ECO:0000313" key="3">
    <source>
        <dbReference type="Proteomes" id="UP000317369"/>
    </source>
</evidence>
<keyword evidence="1" id="KW-0812">Transmembrane</keyword>
<sequence length="230" mass="27069">MIISHMTQPIMTEFSYRVQGEYDLTHWKRLLRAKKSMYEEKPGSFSLRSGYKSSFPILPLIFFGFMFHALFTEEVIDQEQYQIMLILMGLFSILTFRLLQSCYVNSSYIDNRPARKRYKNKIKYTLTVDPEGIDVRLADQYTHTYLPWYAVKHVKWVRAGVCLAANEQTIVLLLKEHFESPDHWRAFAMIVYRKFGQCMKCDYNLTGSTSPTCPECGDDLARQILHHSFE</sequence>
<feature type="transmembrane region" description="Helical" evidence="1">
    <location>
        <begin position="83"/>
        <end position="99"/>
    </location>
</feature>
<name>A0A517YY54_9BACT</name>
<keyword evidence="3" id="KW-1185">Reference proteome</keyword>